<name>A0A158M462_9BORD</name>
<dbReference type="EMBL" id="JFZZ01000068">
    <property type="protein sequence ID" value="KAK90885.1"/>
    <property type="molecule type" value="Genomic_DNA"/>
</dbReference>
<dbReference type="Gene3D" id="3.55.50.70">
    <property type="match status" value="1"/>
</dbReference>
<dbReference type="Pfam" id="PF10671">
    <property type="entry name" value="TcpQ"/>
    <property type="match status" value="1"/>
</dbReference>
<proteinExistence type="predicted"/>
<evidence type="ECO:0000313" key="3">
    <source>
        <dbReference type="Proteomes" id="UP000026682"/>
    </source>
</evidence>
<evidence type="ECO:0000313" key="2">
    <source>
        <dbReference type="EMBL" id="KAK90885.1"/>
    </source>
</evidence>
<dbReference type="AlphaFoldDB" id="A0A158M462"/>
<protein>
    <submittedName>
        <fullName evidence="2">Toxin co-regulated pilus biosynthesis protein Q</fullName>
    </submittedName>
</protein>
<evidence type="ECO:0000259" key="1">
    <source>
        <dbReference type="Pfam" id="PF10671"/>
    </source>
</evidence>
<feature type="domain" description="Toxin co-regulated pilus biosynthesis protein Q C-terminal" evidence="1">
    <location>
        <begin position="105"/>
        <end position="181"/>
    </location>
</feature>
<comment type="caution">
    <text evidence="2">The sequence shown here is derived from an EMBL/GenBank/DDBJ whole genome shotgun (WGS) entry which is preliminary data.</text>
</comment>
<accession>A0A158M462</accession>
<dbReference type="InterPro" id="IPR018927">
    <property type="entry name" value="Pilus_synth_Q_C"/>
</dbReference>
<gene>
    <name evidence="2" type="ORF">L497_2388</name>
</gene>
<dbReference type="InterPro" id="IPR038161">
    <property type="entry name" value="VirB9/CagX/TrbG_C_sf"/>
</dbReference>
<dbReference type="Gene3D" id="2.60.40.2500">
    <property type="match status" value="1"/>
</dbReference>
<dbReference type="Proteomes" id="UP000026682">
    <property type="component" value="Unassembled WGS sequence"/>
</dbReference>
<dbReference type="PATRIC" id="fig|1331206.3.peg.1852"/>
<reference evidence="2 3" key="1">
    <citation type="submission" date="2014-03" db="EMBL/GenBank/DDBJ databases">
        <title>Genome sequence of Bordetella holmseii.</title>
        <authorList>
            <person name="Harvill E."/>
            <person name="Goodfield L.L."/>
            <person name="Ivanov Y."/>
            <person name="Meyer J.A."/>
            <person name="Newth C."/>
            <person name="Cassiday P."/>
            <person name="Tondella M.L."/>
            <person name="Liao P."/>
            <person name="Zimmerman J."/>
            <person name="Meert K."/>
            <person name="Wessel D."/>
            <person name="Berger J."/>
            <person name="Dean J.M."/>
            <person name="Holubkov R."/>
            <person name="Burr J."/>
            <person name="Liu T."/>
            <person name="Brinkac L.M."/>
            <person name="Sanka R."/>
            <person name="Kim M."/>
            <person name="Losada L."/>
        </authorList>
    </citation>
    <scope>NUCLEOTIDE SEQUENCE [LARGE SCALE GENOMIC DNA]</scope>
    <source>
        <strain evidence="2 3">CDC-H585-BH</strain>
    </source>
</reference>
<organism evidence="2 3">
    <name type="scientific">Bordetella holmesii CDC-H585-BH</name>
    <dbReference type="NCBI Taxonomy" id="1331206"/>
    <lineage>
        <taxon>Bacteria</taxon>
        <taxon>Pseudomonadati</taxon>
        <taxon>Pseudomonadota</taxon>
        <taxon>Betaproteobacteria</taxon>
        <taxon>Burkholderiales</taxon>
        <taxon>Alcaligenaceae</taxon>
        <taxon>Bordetella</taxon>
    </lineage>
</organism>
<sequence>MFAGSHEVWLQFASGQAWPAIFGLGPSGEQPLPYSRREPYAVVAGQWQTLIMRGGHHVAYARKVSQDEPAAVAVTSASPQPVPPVEPEIPVPAPSATASPVFFAGPPDGTLRAVLARWAAQAGWTFAAEHWVLSVDIPLQGQARFEGDFKTAVRELLRSIELADRPAQPCFYANQVLRVVPLAQSCDRSRGASA</sequence>
<dbReference type="STRING" id="35814.BBB42_14970"/>